<keyword evidence="4" id="KW-0812">Transmembrane</keyword>
<dbReference type="GO" id="GO:0005743">
    <property type="term" value="C:mitochondrial inner membrane"/>
    <property type="evidence" value="ECO:0007669"/>
    <property type="project" value="UniProtKB-SubCell"/>
</dbReference>
<dbReference type="InterPro" id="IPR001349">
    <property type="entry name" value="Cyt_c_oxidase_su6a"/>
</dbReference>
<evidence type="ECO:0000256" key="1">
    <source>
        <dbReference type="ARBA" id="ARBA00004434"/>
    </source>
</evidence>
<dbReference type="GO" id="GO:0016491">
    <property type="term" value="F:oxidoreductase activity"/>
    <property type="evidence" value="ECO:0007669"/>
    <property type="project" value="UniProtKB-KW"/>
</dbReference>
<dbReference type="PANTHER" id="PTHR11504">
    <property type="entry name" value="CYTOCHROME C OXIDASE POLYPEPTIDE VIA"/>
    <property type="match status" value="1"/>
</dbReference>
<evidence type="ECO:0000256" key="9">
    <source>
        <dbReference type="ARBA" id="ARBA00023128"/>
    </source>
</evidence>
<evidence type="ECO:0000313" key="13">
    <source>
        <dbReference type="Proteomes" id="UP000095283"/>
    </source>
</evidence>
<sequence>MESYTLNSRLTRGVMYVFHHVCFDYAALSGTISYTSTGKDAHSHFFCNAWSMLTTRLLARNLFQPSRRNTGFFFAGRDFDGVRHSYMAALKENEHSKHTWQRIFYMASIPCLAITMWAALSDHVEHRSHERPDYIPYSYLNVRKKPFPWGDGNHTLFHNPSEQWVPGVGFEKEREPH</sequence>
<dbReference type="Gene3D" id="4.10.95.10">
    <property type="entry name" value="Cytochrome c oxidase, subunit VIa"/>
    <property type="match status" value="1"/>
</dbReference>
<dbReference type="PROSITE" id="PS01329">
    <property type="entry name" value="COX6A"/>
    <property type="match status" value="1"/>
</dbReference>
<dbReference type="PANTHER" id="PTHR11504:SF0">
    <property type="entry name" value="CYTOCHROME C OXIDASE SUBUNIT"/>
    <property type="match status" value="1"/>
</dbReference>
<organism evidence="13 14">
    <name type="scientific">Heterorhabditis bacteriophora</name>
    <name type="common">Entomopathogenic nematode worm</name>
    <dbReference type="NCBI Taxonomy" id="37862"/>
    <lineage>
        <taxon>Eukaryota</taxon>
        <taxon>Metazoa</taxon>
        <taxon>Ecdysozoa</taxon>
        <taxon>Nematoda</taxon>
        <taxon>Chromadorea</taxon>
        <taxon>Rhabditida</taxon>
        <taxon>Rhabditina</taxon>
        <taxon>Rhabditomorpha</taxon>
        <taxon>Strongyloidea</taxon>
        <taxon>Heterorhabditidae</taxon>
        <taxon>Heterorhabditis</taxon>
    </lineage>
</organism>
<protein>
    <recommendedName>
        <fullName evidence="12">Cytochrome c oxidase subunit</fullName>
    </recommendedName>
    <alternativeName>
        <fullName evidence="12">Cytochrome c oxidase polypeptide VIa</fullName>
    </alternativeName>
</protein>
<name>A0A1I7XA39_HETBA</name>
<dbReference type="InterPro" id="IPR018507">
    <property type="entry name" value="Cyt_c_oxidase_su6a_CS"/>
</dbReference>
<keyword evidence="5 12" id="KW-0999">Mitochondrion inner membrane</keyword>
<accession>A0A1I7XA39</accession>
<evidence type="ECO:0000313" key="14">
    <source>
        <dbReference type="WBParaSite" id="Hba_14547"/>
    </source>
</evidence>
<dbReference type="GO" id="GO:0030234">
    <property type="term" value="F:enzyme regulator activity"/>
    <property type="evidence" value="ECO:0007669"/>
    <property type="project" value="TreeGrafter"/>
</dbReference>
<keyword evidence="7" id="KW-1133">Transmembrane helix</keyword>
<evidence type="ECO:0000256" key="8">
    <source>
        <dbReference type="ARBA" id="ARBA00023002"/>
    </source>
</evidence>
<reference evidence="14" key="1">
    <citation type="submission" date="2016-11" db="UniProtKB">
        <authorList>
            <consortium name="WormBaseParasite"/>
        </authorList>
    </citation>
    <scope>IDENTIFICATION</scope>
</reference>
<comment type="subcellular location">
    <subcellularLocation>
        <location evidence="1">Mitochondrion inner membrane</location>
        <topology evidence="1">Single-pass membrane protein</topology>
    </subcellularLocation>
</comment>
<evidence type="ECO:0000256" key="4">
    <source>
        <dbReference type="ARBA" id="ARBA00022692"/>
    </source>
</evidence>
<evidence type="ECO:0000256" key="3">
    <source>
        <dbReference type="ARBA" id="ARBA00005553"/>
    </source>
</evidence>
<dbReference type="SUPFAM" id="SSF81411">
    <property type="entry name" value="Mitochondrial cytochrome c oxidase subunit VIa"/>
    <property type="match status" value="1"/>
</dbReference>
<keyword evidence="9 12" id="KW-0496">Mitochondrion</keyword>
<keyword evidence="10 12" id="KW-0472">Membrane</keyword>
<comment type="pathway">
    <text evidence="2">Energy metabolism; oxidative phosphorylation.</text>
</comment>
<evidence type="ECO:0000256" key="11">
    <source>
        <dbReference type="RuleBase" id="RU004396"/>
    </source>
</evidence>
<comment type="similarity">
    <text evidence="3 11">Belongs to the cytochrome c oxidase subunit 6A family.</text>
</comment>
<evidence type="ECO:0000256" key="2">
    <source>
        <dbReference type="ARBA" id="ARBA00004673"/>
    </source>
</evidence>
<dbReference type="UniPathway" id="UPA00705"/>
<evidence type="ECO:0000256" key="6">
    <source>
        <dbReference type="ARBA" id="ARBA00022946"/>
    </source>
</evidence>
<dbReference type="WBParaSite" id="Hba_14547">
    <property type="protein sequence ID" value="Hba_14547"/>
    <property type="gene ID" value="Hba_14547"/>
</dbReference>
<keyword evidence="6" id="KW-0809">Transit peptide</keyword>
<dbReference type="AlphaFoldDB" id="A0A1I7XA39"/>
<evidence type="ECO:0000256" key="12">
    <source>
        <dbReference type="RuleBase" id="RU004397"/>
    </source>
</evidence>
<dbReference type="GO" id="GO:0006123">
    <property type="term" value="P:mitochondrial electron transport, cytochrome c to oxygen"/>
    <property type="evidence" value="ECO:0007669"/>
    <property type="project" value="TreeGrafter"/>
</dbReference>
<dbReference type="FunFam" id="4.10.95.10:FF:000003">
    <property type="entry name" value="Cytochrome c oxidase subunit 6A, mitochondrial"/>
    <property type="match status" value="1"/>
</dbReference>
<evidence type="ECO:0000256" key="10">
    <source>
        <dbReference type="ARBA" id="ARBA00023136"/>
    </source>
</evidence>
<keyword evidence="13" id="KW-1185">Reference proteome</keyword>
<proteinExistence type="inferred from homology"/>
<dbReference type="InterPro" id="IPR036418">
    <property type="entry name" value="Cyt_c_oxidase_su6a_sf"/>
</dbReference>
<dbReference type="Pfam" id="PF02046">
    <property type="entry name" value="COX6A"/>
    <property type="match status" value="1"/>
</dbReference>
<dbReference type="Proteomes" id="UP000095283">
    <property type="component" value="Unplaced"/>
</dbReference>
<keyword evidence="8" id="KW-0560">Oxidoreductase</keyword>
<evidence type="ECO:0000256" key="7">
    <source>
        <dbReference type="ARBA" id="ARBA00022989"/>
    </source>
</evidence>
<evidence type="ECO:0000256" key="5">
    <source>
        <dbReference type="ARBA" id="ARBA00022792"/>
    </source>
</evidence>